<keyword evidence="2" id="KW-1185">Reference proteome</keyword>
<dbReference type="AlphaFoldDB" id="A0A8X7SDJ5"/>
<gene>
    <name evidence="1" type="ORF">Bca52824_033939</name>
</gene>
<organism evidence="1 2">
    <name type="scientific">Brassica carinata</name>
    <name type="common">Ethiopian mustard</name>
    <name type="synonym">Abyssinian cabbage</name>
    <dbReference type="NCBI Taxonomy" id="52824"/>
    <lineage>
        <taxon>Eukaryota</taxon>
        <taxon>Viridiplantae</taxon>
        <taxon>Streptophyta</taxon>
        <taxon>Embryophyta</taxon>
        <taxon>Tracheophyta</taxon>
        <taxon>Spermatophyta</taxon>
        <taxon>Magnoliopsida</taxon>
        <taxon>eudicotyledons</taxon>
        <taxon>Gunneridae</taxon>
        <taxon>Pentapetalae</taxon>
        <taxon>rosids</taxon>
        <taxon>malvids</taxon>
        <taxon>Brassicales</taxon>
        <taxon>Brassicaceae</taxon>
        <taxon>Brassiceae</taxon>
        <taxon>Brassica</taxon>
    </lineage>
</organism>
<evidence type="ECO:0008006" key="3">
    <source>
        <dbReference type="Google" id="ProtNLM"/>
    </source>
</evidence>
<accession>A0A8X7SDJ5</accession>
<reference evidence="1 2" key="1">
    <citation type="submission" date="2020-02" db="EMBL/GenBank/DDBJ databases">
        <authorList>
            <person name="Ma Q."/>
            <person name="Huang Y."/>
            <person name="Song X."/>
            <person name="Pei D."/>
        </authorList>
    </citation>
    <scope>NUCLEOTIDE SEQUENCE [LARGE SCALE GENOMIC DNA]</scope>
    <source>
        <strain evidence="1">Sxm20200214</strain>
        <tissue evidence="1">Leaf</tissue>
    </source>
</reference>
<evidence type="ECO:0000313" key="1">
    <source>
        <dbReference type="EMBL" id="KAG2305288.1"/>
    </source>
</evidence>
<protein>
    <recommendedName>
        <fullName evidence="3">F-box domain-containing protein</fullName>
    </recommendedName>
</protein>
<evidence type="ECO:0000313" key="2">
    <source>
        <dbReference type="Proteomes" id="UP000886595"/>
    </source>
</evidence>
<name>A0A8X7SDJ5_BRACI</name>
<comment type="caution">
    <text evidence="1">The sequence shown here is derived from an EMBL/GenBank/DDBJ whole genome shotgun (WGS) entry which is preliminary data.</text>
</comment>
<sequence length="178" mass="19762">MGPQVLPNLPDEIVCNIIERVGDESFYNLGGFLRAGKRGYALAHEPSVLTKCDVREMVTFLTCQIGKGGQFWEFHLKCIRAGNTKAIYYEGLLTAPTIGLQESIKILEPNVPMHGFSTLAVGIFNVCLDKDKAASKVFQQFAAYHHDLRSEGTVEMGEDIEWLLSSFGAEDLNQNKYG</sequence>
<dbReference type="OrthoDB" id="10669408at2759"/>
<proteinExistence type="predicted"/>
<dbReference type="EMBL" id="JAAMPC010000007">
    <property type="protein sequence ID" value="KAG2305288.1"/>
    <property type="molecule type" value="Genomic_DNA"/>
</dbReference>
<dbReference type="Proteomes" id="UP000886595">
    <property type="component" value="Unassembled WGS sequence"/>
</dbReference>